<evidence type="ECO:0000313" key="5">
    <source>
        <dbReference type="EMBL" id="MBF4501972.1"/>
    </source>
</evidence>
<sequence length="309" mass="34583">MFGRKKFIAEEERLQNEIRALEDQLNRERQSAANQIQEVKSQMMRAIEQYKNDLHNQKSDDRALYPLEEKLQALVQEYPAATSKVEQIFTYSDELKNDTTILVEGASSGVQEVSRTAEMMKNLGTQIDSSVQSIANLSARSEEIQSIVGVIEDIAAQTNLLALNASIEAARAGESGKGFAVVAQEVRKLAESTSDSTANIQTLTNSLREEIEEALKATKRSSEMIEQSVKANLTTAEKIEDILRKVEAGEANIASIRQLSEEQQRNMEILERQARSLTDTLNQIDFVDQSAQYVDLFEHTVEKAVQAIR</sequence>
<dbReference type="InterPro" id="IPR004089">
    <property type="entry name" value="MCPsignal_dom"/>
</dbReference>
<organism evidence="5 6">
    <name type="scientific">Savagea serpentis</name>
    <dbReference type="NCBI Taxonomy" id="2785297"/>
    <lineage>
        <taxon>Bacteria</taxon>
        <taxon>Bacillati</taxon>
        <taxon>Bacillota</taxon>
        <taxon>Bacilli</taxon>
        <taxon>Bacillales</taxon>
        <taxon>Caryophanaceae</taxon>
        <taxon>Savagea</taxon>
    </lineage>
</organism>
<evidence type="ECO:0000313" key="6">
    <source>
        <dbReference type="Proteomes" id="UP000622653"/>
    </source>
</evidence>
<dbReference type="Proteomes" id="UP000622653">
    <property type="component" value="Unassembled WGS sequence"/>
</dbReference>
<dbReference type="Pfam" id="PF00015">
    <property type="entry name" value="MCPsignal"/>
    <property type="match status" value="1"/>
</dbReference>
<accession>A0A8J7G5W1</accession>
<dbReference type="SMART" id="SM00283">
    <property type="entry name" value="MA"/>
    <property type="match status" value="1"/>
</dbReference>
<name>A0A8J7G5W1_9BACL</name>
<keyword evidence="3" id="KW-0175">Coiled coil</keyword>
<evidence type="ECO:0000256" key="2">
    <source>
        <dbReference type="PROSITE-ProRule" id="PRU00284"/>
    </source>
</evidence>
<feature type="coiled-coil region" evidence="3">
    <location>
        <begin position="253"/>
        <end position="280"/>
    </location>
</feature>
<reference evidence="5" key="1">
    <citation type="submission" date="2020-11" db="EMBL/GenBank/DDBJ databases">
        <title>Multidrug resistant novel bacterium Savagea serpentis sp. nov., isolated from the scats of a vine snake (Ahaetulla nasuta).</title>
        <authorList>
            <person name="Venkata Ramana V."/>
            <person name="Vikas Patil S."/>
            <person name="Yogita Lugani V."/>
        </authorList>
    </citation>
    <scope>NUCLEOTIDE SEQUENCE</scope>
    <source>
        <strain evidence="5">SN6</strain>
    </source>
</reference>
<dbReference type="SUPFAM" id="SSF58104">
    <property type="entry name" value="Methyl-accepting chemotaxis protein (MCP) signaling domain"/>
    <property type="match status" value="1"/>
</dbReference>
<dbReference type="GO" id="GO:0016020">
    <property type="term" value="C:membrane"/>
    <property type="evidence" value="ECO:0007669"/>
    <property type="project" value="InterPro"/>
</dbReference>
<dbReference type="PANTHER" id="PTHR32089:SF112">
    <property type="entry name" value="LYSOZYME-LIKE PROTEIN-RELATED"/>
    <property type="match status" value="1"/>
</dbReference>
<protein>
    <recommendedName>
        <fullName evidence="4">Methyl-accepting transducer domain-containing protein</fullName>
    </recommendedName>
</protein>
<feature type="domain" description="Methyl-accepting transducer" evidence="4">
    <location>
        <begin position="32"/>
        <end position="278"/>
    </location>
</feature>
<evidence type="ECO:0000256" key="1">
    <source>
        <dbReference type="ARBA" id="ARBA00023224"/>
    </source>
</evidence>
<dbReference type="GO" id="GO:0007165">
    <property type="term" value="P:signal transduction"/>
    <property type="evidence" value="ECO:0007669"/>
    <property type="project" value="UniProtKB-KW"/>
</dbReference>
<keyword evidence="1 2" id="KW-0807">Transducer</keyword>
<dbReference type="Gene3D" id="1.10.287.950">
    <property type="entry name" value="Methyl-accepting chemotaxis protein"/>
    <property type="match status" value="1"/>
</dbReference>
<feature type="coiled-coil region" evidence="3">
    <location>
        <begin position="4"/>
        <end position="60"/>
    </location>
</feature>
<gene>
    <name evidence="5" type="ORF">IRY55_11450</name>
</gene>
<dbReference type="EMBL" id="JADKPV010000007">
    <property type="protein sequence ID" value="MBF4501972.1"/>
    <property type="molecule type" value="Genomic_DNA"/>
</dbReference>
<dbReference type="AlphaFoldDB" id="A0A8J7G5W1"/>
<proteinExistence type="predicted"/>
<comment type="caution">
    <text evidence="5">The sequence shown here is derived from an EMBL/GenBank/DDBJ whole genome shotgun (WGS) entry which is preliminary data.</text>
</comment>
<evidence type="ECO:0000256" key="3">
    <source>
        <dbReference type="SAM" id="Coils"/>
    </source>
</evidence>
<evidence type="ECO:0000259" key="4">
    <source>
        <dbReference type="PROSITE" id="PS50111"/>
    </source>
</evidence>
<dbReference type="PANTHER" id="PTHR32089">
    <property type="entry name" value="METHYL-ACCEPTING CHEMOTAXIS PROTEIN MCPB"/>
    <property type="match status" value="1"/>
</dbReference>
<dbReference type="RefSeq" id="WP_194563460.1">
    <property type="nucleotide sequence ID" value="NZ_JADKPV010000007.1"/>
</dbReference>
<keyword evidence="6" id="KW-1185">Reference proteome</keyword>
<dbReference type="PROSITE" id="PS50111">
    <property type="entry name" value="CHEMOTAXIS_TRANSDUC_2"/>
    <property type="match status" value="1"/>
</dbReference>